<dbReference type="InterPro" id="IPR036969">
    <property type="entry name" value="Citrate_synthase_sf"/>
</dbReference>
<dbReference type="GO" id="GO:0006355">
    <property type="term" value="P:regulation of DNA-templated transcription"/>
    <property type="evidence" value="ECO:0007669"/>
    <property type="project" value="InterPro"/>
</dbReference>
<dbReference type="InterPro" id="IPR041657">
    <property type="entry name" value="HTH_17"/>
</dbReference>
<evidence type="ECO:0000256" key="2">
    <source>
        <dbReference type="ARBA" id="ARBA00010566"/>
    </source>
</evidence>
<proteinExistence type="inferred from homology"/>
<organism evidence="6 7">
    <name type="scientific">Iamia majanohamensis</name>
    <dbReference type="NCBI Taxonomy" id="467976"/>
    <lineage>
        <taxon>Bacteria</taxon>
        <taxon>Bacillati</taxon>
        <taxon>Actinomycetota</taxon>
        <taxon>Acidimicrobiia</taxon>
        <taxon>Acidimicrobiales</taxon>
        <taxon>Iamiaceae</taxon>
        <taxon>Iamia</taxon>
    </lineage>
</organism>
<dbReference type="SUPFAM" id="SSF48256">
    <property type="entry name" value="Citrate synthase"/>
    <property type="match status" value="1"/>
</dbReference>
<evidence type="ECO:0000256" key="4">
    <source>
        <dbReference type="ARBA" id="ARBA00022679"/>
    </source>
</evidence>
<dbReference type="Pfam" id="PF00285">
    <property type="entry name" value="Citrate_synt"/>
    <property type="match status" value="1"/>
</dbReference>
<dbReference type="GO" id="GO:0005975">
    <property type="term" value="P:carbohydrate metabolic process"/>
    <property type="evidence" value="ECO:0007669"/>
    <property type="project" value="TreeGrafter"/>
</dbReference>
<comment type="pathway">
    <text evidence="1">Carbohydrate metabolism; tricarboxylic acid cycle.</text>
</comment>
<dbReference type="GO" id="GO:0003677">
    <property type="term" value="F:DNA binding"/>
    <property type="evidence" value="ECO:0007669"/>
    <property type="project" value="InterPro"/>
</dbReference>
<feature type="domain" description="HTH merR-type" evidence="5">
    <location>
        <begin position="7"/>
        <end position="41"/>
    </location>
</feature>
<evidence type="ECO:0000256" key="1">
    <source>
        <dbReference type="ARBA" id="ARBA00005163"/>
    </source>
</evidence>
<comment type="similarity">
    <text evidence="2">Belongs to the citrate synthase family.</text>
</comment>
<dbReference type="InterPro" id="IPR000551">
    <property type="entry name" value="MerR-type_HTH_dom"/>
</dbReference>
<dbReference type="RefSeq" id="WP_272736514.1">
    <property type="nucleotide sequence ID" value="NZ_CP116942.1"/>
</dbReference>
<dbReference type="Proteomes" id="UP001216390">
    <property type="component" value="Chromosome"/>
</dbReference>
<dbReference type="InterPro" id="IPR016143">
    <property type="entry name" value="Citrate_synth-like_sm_a-sub"/>
</dbReference>
<dbReference type="EC" id="2.3.3.16" evidence="3"/>
<dbReference type="Gene3D" id="1.10.580.10">
    <property type="entry name" value="Citrate Synthase, domain 1"/>
    <property type="match status" value="1"/>
</dbReference>
<dbReference type="InterPro" id="IPR009061">
    <property type="entry name" value="DNA-bd_dom_put_sf"/>
</dbReference>
<dbReference type="Pfam" id="PF12728">
    <property type="entry name" value="HTH_17"/>
    <property type="match status" value="1"/>
</dbReference>
<protein>
    <recommendedName>
        <fullName evidence="3">citrate synthase (unknown stereospecificity)</fullName>
        <ecNumber evidence="3">2.3.3.16</ecNumber>
    </recommendedName>
</protein>
<dbReference type="Gene3D" id="1.10.230.10">
    <property type="entry name" value="Cytochrome P450-Terp, domain 2"/>
    <property type="match status" value="1"/>
</dbReference>
<reference evidence="6" key="1">
    <citation type="submission" date="2023-01" db="EMBL/GenBank/DDBJ databases">
        <title>The diversity of Class Acidimicrobiia in South China Sea sediment environments and the proposal of Iamia marina sp. nov., a novel species of the genus Iamia.</title>
        <authorList>
            <person name="He Y."/>
            <person name="Tian X."/>
        </authorList>
    </citation>
    <scope>NUCLEOTIDE SEQUENCE</scope>
    <source>
        <strain evidence="6">DSM 19957</strain>
    </source>
</reference>
<gene>
    <name evidence="6" type="ORF">PO878_21095</name>
</gene>
<keyword evidence="7" id="KW-1185">Reference proteome</keyword>
<dbReference type="InterPro" id="IPR016142">
    <property type="entry name" value="Citrate_synth-like_lrg_a-sub"/>
</dbReference>
<dbReference type="PANTHER" id="PTHR11739">
    <property type="entry name" value="CITRATE SYNTHASE"/>
    <property type="match status" value="1"/>
</dbReference>
<dbReference type="PANTHER" id="PTHR11739:SF4">
    <property type="entry name" value="CITRATE SYNTHASE, PEROXISOMAL"/>
    <property type="match status" value="1"/>
</dbReference>
<keyword evidence="4" id="KW-0808">Transferase</keyword>
<dbReference type="GO" id="GO:0036440">
    <property type="term" value="F:citrate synthase activity"/>
    <property type="evidence" value="ECO:0007669"/>
    <property type="project" value="UniProtKB-EC"/>
</dbReference>
<dbReference type="GO" id="GO:0006099">
    <property type="term" value="P:tricarboxylic acid cycle"/>
    <property type="evidence" value="ECO:0007669"/>
    <property type="project" value="TreeGrafter"/>
</dbReference>
<dbReference type="Gene3D" id="1.10.1660.10">
    <property type="match status" value="1"/>
</dbReference>
<evidence type="ECO:0000256" key="3">
    <source>
        <dbReference type="ARBA" id="ARBA00012972"/>
    </source>
</evidence>
<dbReference type="AlphaFoldDB" id="A0AAE9YDT8"/>
<dbReference type="EMBL" id="CP116942">
    <property type="protein sequence ID" value="WCO66992.1"/>
    <property type="molecule type" value="Genomic_DNA"/>
</dbReference>
<evidence type="ECO:0000313" key="7">
    <source>
        <dbReference type="Proteomes" id="UP001216390"/>
    </source>
</evidence>
<evidence type="ECO:0000259" key="5">
    <source>
        <dbReference type="PROSITE" id="PS50937"/>
    </source>
</evidence>
<evidence type="ECO:0000313" key="6">
    <source>
        <dbReference type="EMBL" id="WCO66992.1"/>
    </source>
</evidence>
<dbReference type="GO" id="GO:0005829">
    <property type="term" value="C:cytosol"/>
    <property type="evidence" value="ECO:0007669"/>
    <property type="project" value="TreeGrafter"/>
</dbReference>
<dbReference type="PRINTS" id="PR00143">
    <property type="entry name" value="CITRTSNTHASE"/>
</dbReference>
<sequence>MSTDDLRLTTAEAADRLGVKPETLYAYVSRGLIERRRTPGGPSTFAARDVERLVRAGRRTRSLPPLVFPSSLTLIADGRYAYRGVDAVAASRAHRFEEVAEWLWRGSWPDEVRWPFDAAALDDVLAAQAAASVECLPLDRYRIIAAVAAAADPVRHRTEPDVVVPAARRLLRLLVHGLPRADGREARRVEPARSMAEVLWTRLTTTPRTPARVGLLDAALVLLADHELPSSTLAVRTAAMVRADVYEVVGTGLSVCGGLRHGGASLGVEALLHEAARVGPERALADRLDRGDRIPGFGHPLYPDGDPRAPVLLDGLDALDLPAERVSVVRAVVDGTTARTGLAPNVDAALAALSYAAAMAPGAGEATFALARTAGWVAHALEQYETPTFMRTRVDYVGPRVDDVGPPVEDIGPPR</sequence>
<dbReference type="KEGG" id="ima:PO878_21095"/>
<name>A0AAE9YDT8_9ACTN</name>
<accession>A0AAE9YDT8</accession>
<dbReference type="PROSITE" id="PS50937">
    <property type="entry name" value="HTH_MERR_2"/>
    <property type="match status" value="1"/>
</dbReference>
<dbReference type="SUPFAM" id="SSF46955">
    <property type="entry name" value="Putative DNA-binding domain"/>
    <property type="match status" value="1"/>
</dbReference>
<dbReference type="InterPro" id="IPR002020">
    <property type="entry name" value="Citrate_synthase"/>
</dbReference>